<dbReference type="PANTHER" id="PTHR20875">
    <property type="entry name" value="EF-HAND CALCIUM-BINDING DOMAIN-CONTAINING PROTEIN 6-RELATED"/>
    <property type="match status" value="1"/>
</dbReference>
<dbReference type="Proteomes" id="UP001165060">
    <property type="component" value="Unassembled WGS sequence"/>
</dbReference>
<evidence type="ECO:0000313" key="3">
    <source>
        <dbReference type="EMBL" id="GMI29896.1"/>
    </source>
</evidence>
<dbReference type="EMBL" id="BRYB01003069">
    <property type="protein sequence ID" value="GMI29896.1"/>
    <property type="molecule type" value="Genomic_DNA"/>
</dbReference>
<keyword evidence="4" id="KW-1185">Reference proteome</keyword>
<protein>
    <recommendedName>
        <fullName evidence="2">EF-hand domain-containing protein</fullName>
    </recommendedName>
</protein>
<dbReference type="Gene3D" id="1.10.238.10">
    <property type="entry name" value="EF-hand"/>
    <property type="match status" value="4"/>
</dbReference>
<dbReference type="SUPFAM" id="SSF47473">
    <property type="entry name" value="EF-hand"/>
    <property type="match status" value="4"/>
</dbReference>
<dbReference type="PANTHER" id="PTHR20875:SF0">
    <property type="entry name" value="GH12158P"/>
    <property type="match status" value="1"/>
</dbReference>
<evidence type="ECO:0000259" key="2">
    <source>
        <dbReference type="PROSITE" id="PS50222"/>
    </source>
</evidence>
<feature type="region of interest" description="Disordered" evidence="1">
    <location>
        <begin position="296"/>
        <end position="323"/>
    </location>
</feature>
<comment type="caution">
    <text evidence="3">The sequence shown here is derived from an EMBL/GenBank/DDBJ whole genome shotgun (WGS) entry which is preliminary data.</text>
</comment>
<accession>A0ABQ6MQ08</accession>
<dbReference type="InterPro" id="IPR002048">
    <property type="entry name" value="EF_hand_dom"/>
</dbReference>
<sequence>MFGDFDRNNDGQITKNQFMRNVFVLCPDLIMEQAELVAKAYASPLGMNYRDMDQHCSDIDLPDVEDSSLFGRIAKKDTKLSVDEAAIRETMDFFAMKFAQTPGVRIADYFIPFDKRRVGVLPAQEFSQAVVRCFGSLTLLQTKALATRFNTKDGTGRCDWKKFIEELTEEEGEYVHAILSEICSSVTKHRLLLKPNFQDFDRRNEDHVTREQFMRALSMFHLLPQDAVAVDLLCKAFSPTSYRQSSGEFVNYRKFLDYIAGITDETERQQLLLTADAFKDVPRHLRTDFTPTKADTAKPAAYDASPTGHFSPPPPFANSDVPDEEEKKWGEEDTLDELTNTYDFGSVTGSLGSPSKSSVVTGRADRPLDIIMADIRRSVLENRIRLTPFFEDHDKLHKGKISRDRFYRGLTSAGSRLSEYELGLICHEYGDLDDVDGDGVPYVRWAAFVDDINTIFAIQGLENNPNMDVASTIRSIRATAMNSDEASVLINEDDNEALSNYLAGIAGDIARKNIDLFPPFEDFDRFHRGTVTANMFARVLSGLGYYPGNDLFEIIVEKFKEKTVDSQKDINYKAFISILDAIGNKGADPRSVPSALEYKRDLVGDTVLPFDPSEFVHRTLKPPSSDAPVADVNLTIEEVNRQCTSHSVRLADFLSDGDRLRSGDLTTAKFRNGLARAGVTLTAAEIEALENRFRSSRRSDCISWKDFLIAVESSVVPGKLEPEETGVDLDELDNVLLKLSTIVEQRRLNLKPYFQDYDKAHFQEVTQNQFSAVMSTLNIPLSFEEKNTLYIAFMVMEGRKSTNRVAYKKFLEKVGANAVVEDGGLLG</sequence>
<proteinExistence type="predicted"/>
<dbReference type="InterPro" id="IPR052603">
    <property type="entry name" value="EFCB6"/>
</dbReference>
<name>A0ABQ6MQ08_9STRA</name>
<evidence type="ECO:0000256" key="1">
    <source>
        <dbReference type="SAM" id="MobiDB-lite"/>
    </source>
</evidence>
<organism evidence="3 4">
    <name type="scientific">Tetraparma gracilis</name>
    <dbReference type="NCBI Taxonomy" id="2962635"/>
    <lineage>
        <taxon>Eukaryota</taxon>
        <taxon>Sar</taxon>
        <taxon>Stramenopiles</taxon>
        <taxon>Ochrophyta</taxon>
        <taxon>Bolidophyceae</taxon>
        <taxon>Parmales</taxon>
        <taxon>Triparmaceae</taxon>
        <taxon>Tetraparma</taxon>
    </lineage>
</organism>
<dbReference type="PROSITE" id="PS50222">
    <property type="entry name" value="EF_HAND_2"/>
    <property type="match status" value="1"/>
</dbReference>
<gene>
    <name evidence="3" type="ORF">TeGR_g805</name>
</gene>
<feature type="domain" description="EF-hand" evidence="2">
    <location>
        <begin position="1"/>
        <end position="28"/>
    </location>
</feature>
<evidence type="ECO:0000313" key="4">
    <source>
        <dbReference type="Proteomes" id="UP001165060"/>
    </source>
</evidence>
<reference evidence="3 4" key="1">
    <citation type="journal article" date="2023" name="Commun. Biol.">
        <title>Genome analysis of Parmales, the sister group of diatoms, reveals the evolutionary specialization of diatoms from phago-mixotrophs to photoautotrophs.</title>
        <authorList>
            <person name="Ban H."/>
            <person name="Sato S."/>
            <person name="Yoshikawa S."/>
            <person name="Yamada K."/>
            <person name="Nakamura Y."/>
            <person name="Ichinomiya M."/>
            <person name="Sato N."/>
            <person name="Blanc-Mathieu R."/>
            <person name="Endo H."/>
            <person name="Kuwata A."/>
            <person name="Ogata H."/>
        </authorList>
    </citation>
    <scope>NUCLEOTIDE SEQUENCE [LARGE SCALE GENOMIC DNA]</scope>
</reference>
<dbReference type="InterPro" id="IPR011992">
    <property type="entry name" value="EF-hand-dom_pair"/>
</dbReference>